<dbReference type="OrthoDB" id="92947at2157"/>
<dbReference type="PRINTS" id="PR00732">
    <property type="entry name" value="GLHYDRLASE4"/>
</dbReference>
<keyword evidence="4" id="KW-0479">Metal-binding</keyword>
<keyword evidence="5" id="KW-0378">Hydrolase</keyword>
<dbReference type="RefSeq" id="WP_089813713.1">
    <property type="nucleotide sequence ID" value="NZ_FOZK01000001.1"/>
</dbReference>
<keyword evidence="8" id="KW-0119">Carbohydrate metabolism</keyword>
<dbReference type="GO" id="GO:0005975">
    <property type="term" value="P:carbohydrate metabolic process"/>
    <property type="evidence" value="ECO:0007669"/>
    <property type="project" value="InterPro"/>
</dbReference>
<evidence type="ECO:0000256" key="4">
    <source>
        <dbReference type="ARBA" id="ARBA00022723"/>
    </source>
</evidence>
<dbReference type="Gene3D" id="3.90.1820.10">
    <property type="entry name" value="AglA-like glucosidase"/>
    <property type="match status" value="1"/>
</dbReference>
<evidence type="ECO:0000256" key="3">
    <source>
        <dbReference type="ARBA" id="ARBA00010141"/>
    </source>
</evidence>
<dbReference type="GO" id="GO:0016616">
    <property type="term" value="F:oxidoreductase activity, acting on the CH-OH group of donors, NAD or NADP as acceptor"/>
    <property type="evidence" value="ECO:0007669"/>
    <property type="project" value="InterPro"/>
</dbReference>
<evidence type="ECO:0000256" key="8">
    <source>
        <dbReference type="ARBA" id="ARBA00023277"/>
    </source>
</evidence>
<proteinExistence type="inferred from homology"/>
<dbReference type="STRING" id="767519.SAMN05216559_0590"/>
<dbReference type="PANTHER" id="PTHR32092">
    <property type="entry name" value="6-PHOSPHO-BETA-GLUCOSIDASE-RELATED"/>
    <property type="match status" value="1"/>
</dbReference>
<evidence type="ECO:0000256" key="2">
    <source>
        <dbReference type="ARBA" id="ARBA00001936"/>
    </source>
</evidence>
<evidence type="ECO:0000259" key="10">
    <source>
        <dbReference type="Pfam" id="PF11975"/>
    </source>
</evidence>
<keyword evidence="7" id="KW-0464">Manganese</keyword>
<organism evidence="11 12">
    <name type="scientific">Halomicrobium zhouii</name>
    <dbReference type="NCBI Taxonomy" id="767519"/>
    <lineage>
        <taxon>Archaea</taxon>
        <taxon>Methanobacteriati</taxon>
        <taxon>Methanobacteriota</taxon>
        <taxon>Stenosarchaea group</taxon>
        <taxon>Halobacteria</taxon>
        <taxon>Halobacteriales</taxon>
        <taxon>Haloarculaceae</taxon>
        <taxon>Halomicrobium</taxon>
    </lineage>
</organism>
<keyword evidence="9" id="KW-0326">Glycosidase</keyword>
<dbReference type="Pfam" id="PF02056">
    <property type="entry name" value="Glyco_hydro_4"/>
    <property type="match status" value="1"/>
</dbReference>
<gene>
    <name evidence="11" type="ORF">SAMN05216559_0590</name>
</gene>
<name>A0A1I6KD53_9EURY</name>
<dbReference type="InterPro" id="IPR015955">
    <property type="entry name" value="Lactate_DH/Glyco_Ohase_4_C"/>
</dbReference>
<accession>A0A1I6KD53</accession>
<evidence type="ECO:0000256" key="5">
    <source>
        <dbReference type="ARBA" id="ARBA00022801"/>
    </source>
</evidence>
<comment type="cofactor">
    <cofactor evidence="1">
        <name>NAD(+)</name>
        <dbReference type="ChEBI" id="CHEBI:57540"/>
    </cofactor>
</comment>
<evidence type="ECO:0000256" key="6">
    <source>
        <dbReference type="ARBA" id="ARBA00023027"/>
    </source>
</evidence>
<dbReference type="Proteomes" id="UP000199062">
    <property type="component" value="Unassembled WGS sequence"/>
</dbReference>
<dbReference type="GO" id="GO:0004553">
    <property type="term" value="F:hydrolase activity, hydrolyzing O-glycosyl compounds"/>
    <property type="evidence" value="ECO:0007669"/>
    <property type="project" value="InterPro"/>
</dbReference>
<dbReference type="InterPro" id="IPR036291">
    <property type="entry name" value="NAD(P)-bd_dom_sf"/>
</dbReference>
<keyword evidence="6" id="KW-0520">NAD</keyword>
<feature type="domain" description="Glycosyl hydrolase family 4 C-terminal" evidence="10">
    <location>
        <begin position="193"/>
        <end position="410"/>
    </location>
</feature>
<keyword evidence="12" id="KW-1185">Reference proteome</keyword>
<protein>
    <submittedName>
        <fullName evidence="11">Alpha-galactosidase</fullName>
    </submittedName>
</protein>
<reference evidence="11 12" key="1">
    <citation type="submission" date="2016-10" db="EMBL/GenBank/DDBJ databases">
        <authorList>
            <person name="de Groot N.N."/>
        </authorList>
    </citation>
    <scope>NUCLEOTIDE SEQUENCE [LARGE SCALE GENOMIC DNA]</scope>
    <source>
        <strain evidence="11 12">CGMCC 1.10457</strain>
    </source>
</reference>
<dbReference type="InterPro" id="IPR001088">
    <property type="entry name" value="Glyco_hydro_4"/>
</dbReference>
<dbReference type="PANTHER" id="PTHR32092:SF6">
    <property type="entry name" value="ALPHA-GALACTOSIDASE"/>
    <property type="match status" value="1"/>
</dbReference>
<dbReference type="AlphaFoldDB" id="A0A1I6KD53"/>
<dbReference type="NCBIfam" id="NF011657">
    <property type="entry name" value="PRK15076.1"/>
    <property type="match status" value="1"/>
</dbReference>
<dbReference type="SUPFAM" id="SSF56327">
    <property type="entry name" value="LDH C-terminal domain-like"/>
    <property type="match status" value="1"/>
</dbReference>
<evidence type="ECO:0000256" key="1">
    <source>
        <dbReference type="ARBA" id="ARBA00001911"/>
    </source>
</evidence>
<dbReference type="EMBL" id="FOZK01000001">
    <property type="protein sequence ID" value="SFR89183.1"/>
    <property type="molecule type" value="Genomic_DNA"/>
</dbReference>
<dbReference type="Pfam" id="PF11975">
    <property type="entry name" value="Glyco_hydro_4C"/>
    <property type="match status" value="1"/>
</dbReference>
<dbReference type="GO" id="GO:0046872">
    <property type="term" value="F:metal ion binding"/>
    <property type="evidence" value="ECO:0007669"/>
    <property type="project" value="UniProtKB-KW"/>
</dbReference>
<evidence type="ECO:0000256" key="7">
    <source>
        <dbReference type="ARBA" id="ARBA00023211"/>
    </source>
</evidence>
<comment type="similarity">
    <text evidence="3">Belongs to the glycosyl hydrolase 4 family.</text>
</comment>
<dbReference type="SUPFAM" id="SSF51735">
    <property type="entry name" value="NAD(P)-binding Rossmann-fold domains"/>
    <property type="match status" value="1"/>
</dbReference>
<sequence>MPKIAFVGAGSIVFARNLMGDVLSYPELQGSTITLMDIDEERLDRVATAGREMVEHNDVDATIETTTDRREALDGADYVLNMIHVGGREPFENEIRISQEYGVNQAVGDTLGPGGVFRFLRTAPVMLDLARDMEELCPDALLLNYTNPMAMLCWAVDEATDIDVVGLCHSVQHTAEAVSDYADVPREELDYWVAGINHMAWFLEVEHDGESIYPGLYEAAEDPETYKRDNVRFDILRHFGAFVTESSNHMSEYVPYFRTEEATIEEYTVDEEFEDYFVDWMPTGHYFEHWCEYQQEAREMTADDIDPEIERSEEYGSRIIHSMETGERRRMNINVRNDAGAIANLGNDTCVEVPCLVDGQGVHPCSVGELPAQLVALNRTNTSVQRLAVKAALDHDQDALRRAVKLDPLTAAACTLDEIDDMVDDLLAANADYLPDELVEAPRTVSSPT</sequence>
<evidence type="ECO:0000256" key="9">
    <source>
        <dbReference type="ARBA" id="ARBA00023295"/>
    </source>
</evidence>
<dbReference type="InterPro" id="IPR053715">
    <property type="entry name" value="GH4_Enzyme_sf"/>
</dbReference>
<dbReference type="InterPro" id="IPR022616">
    <property type="entry name" value="Glyco_hydro_4_C"/>
</dbReference>
<evidence type="ECO:0000313" key="12">
    <source>
        <dbReference type="Proteomes" id="UP000199062"/>
    </source>
</evidence>
<dbReference type="CDD" id="cd05297">
    <property type="entry name" value="GH4_alpha_glucosidase_galactosidase"/>
    <property type="match status" value="1"/>
</dbReference>
<evidence type="ECO:0000313" key="11">
    <source>
        <dbReference type="EMBL" id="SFR89183.1"/>
    </source>
</evidence>
<comment type="cofactor">
    <cofactor evidence="2">
        <name>Mn(2+)</name>
        <dbReference type="ChEBI" id="CHEBI:29035"/>
    </cofactor>
</comment>